<dbReference type="EMBL" id="LAZR01013375">
    <property type="protein sequence ID" value="KKM22248.1"/>
    <property type="molecule type" value="Genomic_DNA"/>
</dbReference>
<accession>A0A0F9KJB1</accession>
<gene>
    <name evidence="1" type="ORF">LCGC14_1627210</name>
</gene>
<evidence type="ECO:0008006" key="2">
    <source>
        <dbReference type="Google" id="ProtNLM"/>
    </source>
</evidence>
<dbReference type="AlphaFoldDB" id="A0A0F9KJB1"/>
<sequence length="123" mass="14360">VRVDGTLALVEPGAKLGTFTVRETAEMYGARLLADIGERPEFYFRCIPLTKTDQEMEAFKWELLNIYRTMQNMIKTGHWYGNENHCEAKYKCAYIYPCYNRIEVSEDNVPEGMKCIFKDKGER</sequence>
<protein>
    <recommendedName>
        <fullName evidence="2">PD-(D/E)XK endonuclease-like domain-containing protein</fullName>
    </recommendedName>
</protein>
<organism evidence="1">
    <name type="scientific">marine sediment metagenome</name>
    <dbReference type="NCBI Taxonomy" id="412755"/>
    <lineage>
        <taxon>unclassified sequences</taxon>
        <taxon>metagenomes</taxon>
        <taxon>ecological metagenomes</taxon>
    </lineage>
</organism>
<comment type="caution">
    <text evidence="1">The sequence shown here is derived from an EMBL/GenBank/DDBJ whole genome shotgun (WGS) entry which is preliminary data.</text>
</comment>
<name>A0A0F9KJB1_9ZZZZ</name>
<evidence type="ECO:0000313" key="1">
    <source>
        <dbReference type="EMBL" id="KKM22248.1"/>
    </source>
</evidence>
<reference evidence="1" key="1">
    <citation type="journal article" date="2015" name="Nature">
        <title>Complex archaea that bridge the gap between prokaryotes and eukaryotes.</title>
        <authorList>
            <person name="Spang A."/>
            <person name="Saw J.H."/>
            <person name="Jorgensen S.L."/>
            <person name="Zaremba-Niedzwiedzka K."/>
            <person name="Martijn J."/>
            <person name="Lind A.E."/>
            <person name="van Eijk R."/>
            <person name="Schleper C."/>
            <person name="Guy L."/>
            <person name="Ettema T.J."/>
        </authorList>
    </citation>
    <scope>NUCLEOTIDE SEQUENCE</scope>
</reference>
<feature type="non-terminal residue" evidence="1">
    <location>
        <position position="1"/>
    </location>
</feature>
<proteinExistence type="predicted"/>